<comment type="caution">
    <text evidence="7">The sequence shown here is derived from an EMBL/GenBank/DDBJ whole genome shotgun (WGS) entry which is preliminary data.</text>
</comment>
<evidence type="ECO:0000313" key="7">
    <source>
        <dbReference type="EMBL" id="KPL78813.1"/>
    </source>
</evidence>
<name>A0A0P6Y0H1_9CHLR</name>
<keyword evidence="3 6" id="KW-0812">Transmembrane</keyword>
<feature type="transmembrane region" description="Helical" evidence="6">
    <location>
        <begin position="45"/>
        <end position="70"/>
    </location>
</feature>
<evidence type="ECO:0000256" key="3">
    <source>
        <dbReference type="ARBA" id="ARBA00022692"/>
    </source>
</evidence>
<dbReference type="InterPro" id="IPR001851">
    <property type="entry name" value="ABC_transp_permease"/>
</dbReference>
<dbReference type="STRING" id="1134406.ADN00_06220"/>
<dbReference type="PANTHER" id="PTHR47089:SF1">
    <property type="entry name" value="GUANOSINE ABC TRANSPORTER PERMEASE PROTEIN NUPP"/>
    <property type="match status" value="1"/>
</dbReference>
<keyword evidence="2" id="KW-1003">Cell membrane</keyword>
<dbReference type="Proteomes" id="UP000050417">
    <property type="component" value="Unassembled WGS sequence"/>
</dbReference>
<feature type="transmembrane region" description="Helical" evidence="6">
    <location>
        <begin position="300"/>
        <end position="322"/>
    </location>
</feature>
<sequence length="345" mass="37418">MNKKVISGVTGIFVAMLLGALIMLFQNYDPLETYGALFSYSLGDFYSLATTLQNSVPLILTGLSASLAFASGPVNLGQPGQFLMGALLVTIGGLYVDLPPVLMIPFLILLAMLGGALWSGVAALLRQWFGMSEFITTLMLNMIADFFTYWAITYPFYDQSAFSPMTPLINRSGWLPEFGEFNSSVIVMLLAFAGVWFIFTRFTAGYEWRITGQNSLFARLGGCDINKNYLTVMLVTGALAGLAGGLVIMAGPHRFLKGIGANYAWDGVMIAMVANNGLIATVLYGLFFATLQTGALGMELITAVPSEFIQVLQAAIVLIIVAGREYLDIFMDRTAARRKAKERSA</sequence>
<evidence type="ECO:0000256" key="2">
    <source>
        <dbReference type="ARBA" id="ARBA00022475"/>
    </source>
</evidence>
<dbReference type="GO" id="GO:0022857">
    <property type="term" value="F:transmembrane transporter activity"/>
    <property type="evidence" value="ECO:0007669"/>
    <property type="project" value="InterPro"/>
</dbReference>
<keyword evidence="4 6" id="KW-1133">Transmembrane helix</keyword>
<dbReference type="GO" id="GO:0005886">
    <property type="term" value="C:plasma membrane"/>
    <property type="evidence" value="ECO:0007669"/>
    <property type="project" value="UniProtKB-SubCell"/>
</dbReference>
<proteinExistence type="predicted"/>
<feature type="transmembrane region" description="Helical" evidence="6">
    <location>
        <begin position="137"/>
        <end position="157"/>
    </location>
</feature>
<feature type="transmembrane region" description="Helical" evidence="6">
    <location>
        <begin position="181"/>
        <end position="199"/>
    </location>
</feature>
<evidence type="ECO:0000313" key="8">
    <source>
        <dbReference type="Proteomes" id="UP000050417"/>
    </source>
</evidence>
<feature type="transmembrane region" description="Helical" evidence="6">
    <location>
        <begin position="263"/>
        <end position="288"/>
    </location>
</feature>
<dbReference type="PANTHER" id="PTHR47089">
    <property type="entry name" value="ABC TRANSPORTER, PERMEASE PROTEIN"/>
    <property type="match status" value="1"/>
</dbReference>
<protein>
    <submittedName>
        <fullName evidence="7">ABC transporter permease</fullName>
    </submittedName>
</protein>
<comment type="subcellular location">
    <subcellularLocation>
        <location evidence="1">Cell membrane</location>
        <topology evidence="1">Multi-pass membrane protein</topology>
    </subcellularLocation>
</comment>
<keyword evidence="5 6" id="KW-0472">Membrane</keyword>
<feature type="transmembrane region" description="Helical" evidence="6">
    <location>
        <begin position="229"/>
        <end position="251"/>
    </location>
</feature>
<feature type="transmembrane region" description="Helical" evidence="6">
    <location>
        <begin position="82"/>
        <end position="98"/>
    </location>
</feature>
<evidence type="ECO:0000256" key="4">
    <source>
        <dbReference type="ARBA" id="ARBA00022989"/>
    </source>
</evidence>
<dbReference type="Pfam" id="PF02653">
    <property type="entry name" value="BPD_transp_2"/>
    <property type="match status" value="1"/>
</dbReference>
<feature type="transmembrane region" description="Helical" evidence="6">
    <location>
        <begin position="5"/>
        <end position="25"/>
    </location>
</feature>
<keyword evidence="8" id="KW-1185">Reference proteome</keyword>
<evidence type="ECO:0000256" key="6">
    <source>
        <dbReference type="SAM" id="Phobius"/>
    </source>
</evidence>
<evidence type="ECO:0000256" key="5">
    <source>
        <dbReference type="ARBA" id="ARBA00023136"/>
    </source>
</evidence>
<dbReference type="AlphaFoldDB" id="A0A0P6Y0H1"/>
<dbReference type="CDD" id="cd06580">
    <property type="entry name" value="TM_PBP1_transp_TpRbsC_like"/>
    <property type="match status" value="1"/>
</dbReference>
<gene>
    <name evidence="7" type="ORF">ADN00_06220</name>
</gene>
<evidence type="ECO:0000256" key="1">
    <source>
        <dbReference type="ARBA" id="ARBA00004651"/>
    </source>
</evidence>
<organism evidence="7 8">
    <name type="scientific">Ornatilinea apprima</name>
    <dbReference type="NCBI Taxonomy" id="1134406"/>
    <lineage>
        <taxon>Bacteria</taxon>
        <taxon>Bacillati</taxon>
        <taxon>Chloroflexota</taxon>
        <taxon>Anaerolineae</taxon>
        <taxon>Anaerolineales</taxon>
        <taxon>Anaerolineaceae</taxon>
        <taxon>Ornatilinea</taxon>
    </lineage>
</organism>
<feature type="transmembrane region" description="Helical" evidence="6">
    <location>
        <begin position="104"/>
        <end position="125"/>
    </location>
</feature>
<dbReference type="OrthoDB" id="45037at2"/>
<dbReference type="EMBL" id="LGCL01000016">
    <property type="protein sequence ID" value="KPL78813.1"/>
    <property type="molecule type" value="Genomic_DNA"/>
</dbReference>
<reference evidence="7 8" key="1">
    <citation type="submission" date="2015-07" db="EMBL/GenBank/DDBJ databases">
        <title>Genome sequence of Ornatilinea apprima DSM 23815.</title>
        <authorList>
            <person name="Hemp J."/>
            <person name="Ward L.M."/>
            <person name="Pace L.A."/>
            <person name="Fischer W.W."/>
        </authorList>
    </citation>
    <scope>NUCLEOTIDE SEQUENCE [LARGE SCALE GENOMIC DNA]</scope>
    <source>
        <strain evidence="7 8">P3M-1</strain>
    </source>
</reference>
<accession>A0A0P6Y0H1</accession>
<dbReference type="RefSeq" id="WP_075062099.1">
    <property type="nucleotide sequence ID" value="NZ_LGCL01000016.1"/>
</dbReference>